<evidence type="ECO:0000313" key="4">
    <source>
        <dbReference type="Proteomes" id="UP000054837"/>
    </source>
</evidence>
<dbReference type="EMBL" id="LQBL01000033">
    <property type="protein sequence ID" value="KUG51118.1"/>
    <property type="molecule type" value="Genomic_DNA"/>
</dbReference>
<comment type="similarity">
    <text evidence="1">Belongs to the pseudomonas-type ThrB family.</text>
</comment>
<dbReference type="GO" id="GO:0009088">
    <property type="term" value="P:threonine biosynthetic process"/>
    <property type="evidence" value="ECO:0007669"/>
    <property type="project" value="TreeGrafter"/>
</dbReference>
<dbReference type="SUPFAM" id="SSF56112">
    <property type="entry name" value="Protein kinase-like (PK-like)"/>
    <property type="match status" value="1"/>
</dbReference>
<name>A0A0W8I0I8_9MICO</name>
<keyword evidence="4" id="KW-1185">Reference proteome</keyword>
<reference evidence="3 4" key="1">
    <citation type="submission" date="2015-12" db="EMBL/GenBank/DDBJ databases">
        <title>Serinicoccus chungangenesis strain CD08_5 genome sequencing and assembly.</title>
        <authorList>
            <person name="Chander A.M."/>
            <person name="Kaur G."/>
            <person name="Nair G.R."/>
            <person name="Dhawan D.K."/>
            <person name="Kochhar R.K."/>
            <person name="Mayilraj S."/>
            <person name="Bhadada S.K."/>
        </authorList>
    </citation>
    <scope>NUCLEOTIDE SEQUENCE [LARGE SCALE GENOMIC DNA]</scope>
    <source>
        <strain evidence="3 4">CD08_5</strain>
    </source>
</reference>
<protein>
    <recommendedName>
        <fullName evidence="2">Aminoglycoside phosphotransferase domain-containing protein</fullName>
    </recommendedName>
</protein>
<comment type="caution">
    <text evidence="3">The sequence shown here is derived from an EMBL/GenBank/DDBJ whole genome shotgun (WGS) entry which is preliminary data.</text>
</comment>
<dbReference type="InterPro" id="IPR002575">
    <property type="entry name" value="Aminoglycoside_PTrfase"/>
</dbReference>
<dbReference type="OrthoDB" id="241498at2"/>
<organism evidence="3 4">
    <name type="scientific">Serinicoccus chungangensis</name>
    <dbReference type="NCBI Taxonomy" id="767452"/>
    <lineage>
        <taxon>Bacteria</taxon>
        <taxon>Bacillati</taxon>
        <taxon>Actinomycetota</taxon>
        <taxon>Actinomycetes</taxon>
        <taxon>Micrococcales</taxon>
        <taxon>Ornithinimicrobiaceae</taxon>
        <taxon>Serinicoccus</taxon>
    </lineage>
</organism>
<dbReference type="RefSeq" id="WP_058892663.1">
    <property type="nucleotide sequence ID" value="NZ_LQBL01000033.1"/>
</dbReference>
<sequence length="334" mass="35888">MPAAYQDLDEPSQVELLRGVAEQAAPLFGLTPTAIRLVLHGFNTTFRLDTPGGAVAMRVNTNSLGSAGNVQAQQAWQHAIRRDTDVLVPDPLPVGDGGYLAVVGSAELGREVMVTASTWLEGEDLGTVSTREQCRALGGLMATLHRHAESWEPEGHHRFPRLAGTLFGDPDLLTAAVAHDRGLAALVSAAGQRCEAAFERLAHEPVFPLHADLHGGNLTWHEHRLAVFDFDDSGLGVPALDLAICAFYLRGGEDEHGPEAQVREGYAARRPLPDLPTEDFEALVAARQLLLANSILASTTAGQRSDAAAYLRITGERLRHWLDTGRFTRAVPGG</sequence>
<evidence type="ECO:0000259" key="2">
    <source>
        <dbReference type="Pfam" id="PF01636"/>
    </source>
</evidence>
<dbReference type="STRING" id="767452.AVL62_12800"/>
<evidence type="ECO:0000256" key="1">
    <source>
        <dbReference type="ARBA" id="ARBA00038240"/>
    </source>
</evidence>
<dbReference type="GO" id="GO:0004413">
    <property type="term" value="F:homoserine kinase activity"/>
    <property type="evidence" value="ECO:0007669"/>
    <property type="project" value="TreeGrafter"/>
</dbReference>
<evidence type="ECO:0000313" key="3">
    <source>
        <dbReference type="EMBL" id="KUG51118.1"/>
    </source>
</evidence>
<dbReference type="AlphaFoldDB" id="A0A0W8I0I8"/>
<dbReference type="Pfam" id="PF01636">
    <property type="entry name" value="APH"/>
    <property type="match status" value="1"/>
</dbReference>
<accession>A0A0W8I0I8</accession>
<dbReference type="PANTHER" id="PTHR21064">
    <property type="entry name" value="AMINOGLYCOSIDE PHOSPHOTRANSFERASE DOMAIN-CONTAINING PROTEIN-RELATED"/>
    <property type="match status" value="1"/>
</dbReference>
<dbReference type="Gene3D" id="3.90.1200.10">
    <property type="match status" value="1"/>
</dbReference>
<dbReference type="PANTHER" id="PTHR21064:SF6">
    <property type="entry name" value="AMINOGLYCOSIDE PHOSPHOTRANSFERASE DOMAIN-CONTAINING PROTEIN"/>
    <property type="match status" value="1"/>
</dbReference>
<dbReference type="Proteomes" id="UP000054837">
    <property type="component" value="Unassembled WGS sequence"/>
</dbReference>
<dbReference type="InterPro" id="IPR050249">
    <property type="entry name" value="Pseudomonas-type_ThrB"/>
</dbReference>
<dbReference type="InterPro" id="IPR011009">
    <property type="entry name" value="Kinase-like_dom_sf"/>
</dbReference>
<feature type="domain" description="Aminoglycoside phosphotransferase" evidence="2">
    <location>
        <begin position="43"/>
        <end position="263"/>
    </location>
</feature>
<gene>
    <name evidence="3" type="ORF">AVL62_12800</name>
</gene>
<proteinExistence type="inferred from homology"/>